<dbReference type="KEGG" id="pbv:AR543_p0033"/>
<accession>A0A1X9T3Y9</accession>
<dbReference type="EMBL" id="CP021170">
    <property type="protein sequence ID" value="ARR10641.1"/>
    <property type="molecule type" value="Genomic_DNA"/>
</dbReference>
<reference evidence="1 2" key="1">
    <citation type="journal article" date="2016" name="Int. J. Syst. Evol. Microbiol.">
        <title>Paenibacillus damxungensis sp. nov., isolated from raw yak (Bos grunniens) milk.</title>
        <authorList>
            <person name="Wu Z."/>
            <person name="Gao C."/>
            <person name="Han J."/>
            <person name="Liu Z."/>
        </authorList>
    </citation>
    <scope>NUCLEOTIDE SEQUENCE [LARGE SCALE GENOMIC DNA]</scope>
    <source>
        <strain evidence="1 2">BD3526</strain>
        <plasmid evidence="1 2">unnamed1</plasmid>
    </source>
</reference>
<keyword evidence="1" id="KW-0614">Plasmid</keyword>
<protein>
    <submittedName>
        <fullName evidence="1">Uncharacterized protein</fullName>
    </submittedName>
</protein>
<sequence>MKAALIWNKEELRDWIYRFRQNVANQYDRRLYAEEITRWERSAIHEALTYRGQNDQIDDSTIVSTVQLILQTAEEFRKSEGLTAMEEDPPCSFCECDDDEDTGFICSECRERYEEASRPEESSSHLAAVQGVLHAIEALQAERLH</sequence>
<geneLocation type="plasmid" evidence="1 2">
    <name>unnamed1</name>
</geneLocation>
<dbReference type="OrthoDB" id="9877581at2"/>
<organism evidence="1 2">
    <name type="scientific">Paenibacillus bovis</name>
    <dbReference type="NCBI Taxonomy" id="1616788"/>
    <lineage>
        <taxon>Bacteria</taxon>
        <taxon>Bacillati</taxon>
        <taxon>Bacillota</taxon>
        <taxon>Bacilli</taxon>
        <taxon>Bacillales</taxon>
        <taxon>Paenibacillaceae</taxon>
        <taxon>Paenibacillus</taxon>
    </lineage>
</organism>
<evidence type="ECO:0000313" key="2">
    <source>
        <dbReference type="Proteomes" id="UP000078148"/>
    </source>
</evidence>
<keyword evidence="2" id="KW-1185">Reference proteome</keyword>
<name>A0A1X9T3Y9_9BACL</name>
<gene>
    <name evidence="1" type="ORF">AR543_p0033</name>
</gene>
<dbReference type="Proteomes" id="UP000078148">
    <property type="component" value="Plasmid unnamed1"/>
</dbReference>
<dbReference type="RefSeq" id="WP_087071355.1">
    <property type="nucleotide sequence ID" value="NZ_CP021170.1"/>
</dbReference>
<evidence type="ECO:0000313" key="1">
    <source>
        <dbReference type="EMBL" id="ARR10641.1"/>
    </source>
</evidence>
<proteinExistence type="predicted"/>
<dbReference type="AlphaFoldDB" id="A0A1X9T3Y9"/>